<dbReference type="EMBL" id="CAJMXA010002085">
    <property type="protein sequence ID" value="CAE6475403.1"/>
    <property type="molecule type" value="Genomic_DNA"/>
</dbReference>
<evidence type="ECO:0000313" key="1">
    <source>
        <dbReference type="EMBL" id="CAE6475403.1"/>
    </source>
</evidence>
<organism evidence="1 2">
    <name type="scientific">Rhizoctonia solani</name>
    <dbReference type="NCBI Taxonomy" id="456999"/>
    <lineage>
        <taxon>Eukaryota</taxon>
        <taxon>Fungi</taxon>
        <taxon>Dikarya</taxon>
        <taxon>Basidiomycota</taxon>
        <taxon>Agaricomycotina</taxon>
        <taxon>Agaricomycetes</taxon>
        <taxon>Cantharellales</taxon>
        <taxon>Ceratobasidiaceae</taxon>
        <taxon>Rhizoctonia</taxon>
    </lineage>
</organism>
<dbReference type="Proteomes" id="UP000663853">
    <property type="component" value="Unassembled WGS sequence"/>
</dbReference>
<proteinExistence type="predicted"/>
<comment type="caution">
    <text evidence="1">The sequence shown here is derived from an EMBL/GenBank/DDBJ whole genome shotgun (WGS) entry which is preliminary data.</text>
</comment>
<name>A0A8H3C8L0_9AGAM</name>
<reference evidence="1" key="1">
    <citation type="submission" date="2021-01" db="EMBL/GenBank/DDBJ databases">
        <authorList>
            <person name="Kaushik A."/>
        </authorList>
    </citation>
    <scope>NUCLEOTIDE SEQUENCE</scope>
    <source>
        <strain evidence="1">AG6-10EEA</strain>
    </source>
</reference>
<evidence type="ECO:0000313" key="2">
    <source>
        <dbReference type="Proteomes" id="UP000663853"/>
    </source>
</evidence>
<protein>
    <submittedName>
        <fullName evidence="1">Uncharacterized protein</fullName>
    </submittedName>
</protein>
<dbReference type="AlphaFoldDB" id="A0A8H3C8L0"/>
<accession>A0A8H3C8L0</accession>
<sequence length="132" mass="14661">MGCENHRRLAFSATNSQVFFADDWDRSAVKSVSKLSYSDVLELKQLSLELPPDDRHASMGLSPLCLCAVCVRRREDRPVSVQFVAPVPVRAPPLPEPGLESRPIPHLSITPVSDISTLGYVDPYSQIRESNE</sequence>
<gene>
    <name evidence="1" type="ORF">RDB_LOCUS80581</name>
</gene>